<name>A0A1M7ZYL9_9FLAO</name>
<dbReference type="SUPFAM" id="SSF82185">
    <property type="entry name" value="Histone H3 K4-specific methyltransferase SET7/9 N-terminal domain"/>
    <property type="match status" value="1"/>
</dbReference>
<gene>
    <name evidence="2" type="ORF">SAMN05443547_2345</name>
</gene>
<proteinExistence type="predicted"/>
<dbReference type="EMBL" id="FRYK01000005">
    <property type="protein sequence ID" value="SHO73966.1"/>
    <property type="molecule type" value="Genomic_DNA"/>
</dbReference>
<keyword evidence="1" id="KW-0812">Transmembrane</keyword>
<evidence type="ECO:0008006" key="4">
    <source>
        <dbReference type="Google" id="ProtNLM"/>
    </source>
</evidence>
<dbReference type="Gene3D" id="3.90.930.1">
    <property type="match status" value="1"/>
</dbReference>
<evidence type="ECO:0000313" key="2">
    <source>
        <dbReference type="EMBL" id="SHO73966.1"/>
    </source>
</evidence>
<sequence length="258" mass="30137">MKNKNKIIITIILLIGLIAIYYYFKDEKIEVLKEYSSSGQLIGTNEYYLRNGDTILHGRFINYNKDGIKIAEGNFVNGHVKGKCLYYYDNGELESICYRKDGKITEEITEFYPNGKVKRYIMFDPFGLEAFIVRFDEQEIMKSYEGYSIMEIYQYPIAHKERFNIKEEQYLKVGDTLKYTYLVANIPSAKQSFTIENVGIDNGKVKRVTKKIEPCQIDVKEVLTKKGKNTIRSIVRYEFNDKVTPVFTDTLSFDVEVH</sequence>
<accession>A0A1M7ZYL9</accession>
<dbReference type="OrthoDB" id="1331719at2"/>
<feature type="transmembrane region" description="Helical" evidence="1">
    <location>
        <begin position="7"/>
        <end position="24"/>
    </location>
</feature>
<organism evidence="2 3">
    <name type="scientific">Flavobacterium cucumis</name>
    <dbReference type="NCBI Taxonomy" id="416016"/>
    <lineage>
        <taxon>Bacteria</taxon>
        <taxon>Pseudomonadati</taxon>
        <taxon>Bacteroidota</taxon>
        <taxon>Flavobacteriia</taxon>
        <taxon>Flavobacteriales</taxon>
        <taxon>Flavobacteriaceae</taxon>
        <taxon>Flavobacterium</taxon>
    </lineage>
</organism>
<evidence type="ECO:0000256" key="1">
    <source>
        <dbReference type="SAM" id="Phobius"/>
    </source>
</evidence>
<dbReference type="STRING" id="416016.SAMN05443547_2345"/>
<dbReference type="RefSeq" id="WP_073584661.1">
    <property type="nucleotide sequence ID" value="NZ_CBCSEA010000023.1"/>
</dbReference>
<protein>
    <recommendedName>
        <fullName evidence="4">MORN repeat variant</fullName>
    </recommendedName>
</protein>
<reference evidence="3" key="1">
    <citation type="submission" date="2016-12" db="EMBL/GenBank/DDBJ databases">
        <authorList>
            <person name="Varghese N."/>
            <person name="Submissions S."/>
        </authorList>
    </citation>
    <scope>NUCLEOTIDE SEQUENCE [LARGE SCALE GENOMIC DNA]</scope>
    <source>
        <strain evidence="3">DSM 18830</strain>
    </source>
</reference>
<keyword evidence="1" id="KW-1133">Transmembrane helix</keyword>
<dbReference type="Proteomes" id="UP000184611">
    <property type="component" value="Unassembled WGS sequence"/>
</dbReference>
<keyword evidence="3" id="KW-1185">Reference proteome</keyword>
<keyword evidence="1" id="KW-0472">Membrane</keyword>
<evidence type="ECO:0000313" key="3">
    <source>
        <dbReference type="Proteomes" id="UP000184611"/>
    </source>
</evidence>
<dbReference type="AlphaFoldDB" id="A0A1M7ZYL9"/>